<keyword evidence="2" id="KW-0614">Plasmid</keyword>
<feature type="transmembrane region" description="Helical" evidence="1">
    <location>
        <begin position="127"/>
        <end position="150"/>
    </location>
</feature>
<keyword evidence="1" id="KW-0472">Membrane</keyword>
<gene>
    <name evidence="2" type="ORF">MUN82_21575</name>
</gene>
<evidence type="ECO:0000313" key="2">
    <source>
        <dbReference type="EMBL" id="UOR07758.1"/>
    </source>
</evidence>
<feature type="transmembrane region" description="Helical" evidence="1">
    <location>
        <begin position="76"/>
        <end position="93"/>
    </location>
</feature>
<keyword evidence="1" id="KW-1133">Transmembrane helix</keyword>
<dbReference type="RefSeq" id="WP_230687946.1">
    <property type="nucleotide sequence ID" value="NZ_CP095054.1"/>
</dbReference>
<feature type="transmembrane region" description="Helical" evidence="1">
    <location>
        <begin position="248"/>
        <end position="266"/>
    </location>
</feature>
<protein>
    <submittedName>
        <fullName evidence="2">ZIP family metal transporter</fullName>
    </submittedName>
</protein>
<sequence>MLLTIPAAVTPPWSTMLGFSLLPAVVMIAGAALAVWRAPGPKLRSAILHFAAGVIFSVVAVELLPDIVQHHAPYEVALGFGLGVATMLGLRYFTQRLEKKEEPGAAGNAPAGSAGVTAPPTAAALPWGLLVAIGIDILIDGLLLGIGFAAGAKEGTLLAIALTIELLSLGLATAIELRQDGHGKGRAVAIVAGTSLMLLVGAGIGTTVLRGATGNLLEIVLSFGLAALLFLVTEELLTEAHEETETPLLTLAFFVGFLLFLILGMVA</sequence>
<feature type="transmembrane region" description="Helical" evidence="1">
    <location>
        <begin position="215"/>
        <end position="236"/>
    </location>
</feature>
<feature type="transmembrane region" description="Helical" evidence="1">
    <location>
        <begin position="156"/>
        <end position="175"/>
    </location>
</feature>
<reference evidence="2 3" key="1">
    <citation type="submission" date="2022-04" db="EMBL/GenBank/DDBJ databases">
        <title>Hymenobacter sp. isolated from the air.</title>
        <authorList>
            <person name="Won M."/>
            <person name="Lee C.-M."/>
            <person name="Woen H.-Y."/>
            <person name="Kwon S.-W."/>
        </authorList>
    </citation>
    <scope>NUCLEOTIDE SEQUENCE [LARGE SCALE GENOMIC DNA]</scope>
    <source>
        <strain evidence="3">5413 J-13</strain>
        <plasmid evidence="2 3">unnamed1</plasmid>
    </source>
</reference>
<accession>A0A8T9T083</accession>
<dbReference type="KEGG" id="haei:MUN82_21575"/>
<name>A0A8T9T083_9BACT</name>
<dbReference type="EMBL" id="CP095054">
    <property type="protein sequence ID" value="UOR07758.1"/>
    <property type="molecule type" value="Genomic_DNA"/>
</dbReference>
<feature type="transmembrane region" description="Helical" evidence="1">
    <location>
        <begin position="12"/>
        <end position="34"/>
    </location>
</feature>
<keyword evidence="1" id="KW-0812">Transmembrane</keyword>
<evidence type="ECO:0000256" key="1">
    <source>
        <dbReference type="SAM" id="Phobius"/>
    </source>
</evidence>
<keyword evidence="3" id="KW-1185">Reference proteome</keyword>
<dbReference type="AlphaFoldDB" id="A0A8T9T083"/>
<feature type="transmembrane region" description="Helical" evidence="1">
    <location>
        <begin position="46"/>
        <end position="64"/>
    </location>
</feature>
<geneLocation type="plasmid" evidence="2 3">
    <name>unnamed1</name>
</geneLocation>
<dbReference type="Proteomes" id="UP000829925">
    <property type="component" value="Plasmid unnamed1"/>
</dbReference>
<proteinExistence type="predicted"/>
<feature type="transmembrane region" description="Helical" evidence="1">
    <location>
        <begin position="187"/>
        <end position="209"/>
    </location>
</feature>
<organism evidence="2 3">
    <name type="scientific">Hymenobacter aerilatus</name>
    <dbReference type="NCBI Taxonomy" id="2932251"/>
    <lineage>
        <taxon>Bacteria</taxon>
        <taxon>Pseudomonadati</taxon>
        <taxon>Bacteroidota</taxon>
        <taxon>Cytophagia</taxon>
        <taxon>Cytophagales</taxon>
        <taxon>Hymenobacteraceae</taxon>
        <taxon>Hymenobacter</taxon>
    </lineage>
</organism>
<evidence type="ECO:0000313" key="3">
    <source>
        <dbReference type="Proteomes" id="UP000829925"/>
    </source>
</evidence>